<feature type="region of interest" description="Disordered" evidence="1">
    <location>
        <begin position="1"/>
        <end position="202"/>
    </location>
</feature>
<dbReference type="Proteomes" id="UP000002872">
    <property type="component" value="Unassembled WGS sequence"/>
</dbReference>
<evidence type="ECO:0000313" key="3">
    <source>
        <dbReference type="Proteomes" id="UP000002872"/>
    </source>
</evidence>
<evidence type="ECO:0000313" key="2">
    <source>
        <dbReference type="EMBL" id="EIJ88712.1"/>
    </source>
</evidence>
<dbReference type="OrthoDB" id="2195600at2759"/>
<protein>
    <submittedName>
        <fullName evidence="2">Uncharacterized protein</fullName>
    </submittedName>
</protein>
<dbReference type="VEuPathDB" id="MicrosporidiaDB:NEQG_01402"/>
<dbReference type="AlphaFoldDB" id="I3EHL5"/>
<feature type="compositionally biased region" description="Basic and acidic residues" evidence="1">
    <location>
        <begin position="175"/>
        <end position="192"/>
    </location>
</feature>
<feature type="compositionally biased region" description="Polar residues" evidence="1">
    <location>
        <begin position="74"/>
        <end position="89"/>
    </location>
</feature>
<feature type="compositionally biased region" description="Basic and acidic residues" evidence="1">
    <location>
        <begin position="7"/>
        <end position="64"/>
    </location>
</feature>
<dbReference type="HOGENOM" id="CLU_659040_0_0_1"/>
<feature type="compositionally biased region" description="Basic and acidic residues" evidence="1">
    <location>
        <begin position="129"/>
        <end position="153"/>
    </location>
</feature>
<gene>
    <name evidence="2" type="ORF">NEQG_01402</name>
</gene>
<dbReference type="InParanoid" id="I3EHL5"/>
<evidence type="ECO:0000256" key="1">
    <source>
        <dbReference type="SAM" id="MobiDB-lite"/>
    </source>
</evidence>
<sequence length="406" mass="47509">MEEDKREEEREQITPEESSDKVSTEEHQETSERSENEEVKYSDENLSEDKDVQTDRVSDAREDEITSPGEETEGQSAGNNAEYIQSSNDTETRDHLDSFDKEEFQYSDEKTAKTEETNRNESPSSYYSDTEKQDTEEEAARNSPEEKYSDKTEVSNSEDDIIEYKETTLPTKSEINSKRHLSQDDHPAKITKTDSTPEINKANFNQEENIAILEEIDKSSIQKTEMSNKGWKYNNRPLLWKPTIEAYEDDVGVIDEEAIIHKFRAHIEYPSMYNVRKITADPYYTKISARNKKPLSRHALLKVKERLENNKILEVQRSLRRRTLEEKNMLNKTRNLHVKLKQMGHKTEASNIFALLTQEYIFQKKDIVQSMENTINTLSYINNRLVENEQYLLKCLDFVNQKVTIE</sequence>
<feature type="compositionally biased region" description="Polar residues" evidence="1">
    <location>
        <begin position="193"/>
        <end position="202"/>
    </location>
</feature>
<dbReference type="EMBL" id="GL870878">
    <property type="protein sequence ID" value="EIJ88712.1"/>
    <property type="molecule type" value="Genomic_DNA"/>
</dbReference>
<accession>I3EHL5</accession>
<name>I3EHL5_NEMP3</name>
<proteinExistence type="predicted"/>
<organism evidence="2 3">
    <name type="scientific">Nematocida parisii (strain ERTm3)</name>
    <name type="common">Nematode killer fungus</name>
    <dbReference type="NCBI Taxonomy" id="935791"/>
    <lineage>
        <taxon>Eukaryota</taxon>
        <taxon>Fungi</taxon>
        <taxon>Fungi incertae sedis</taxon>
        <taxon>Microsporidia</taxon>
        <taxon>Nematocida</taxon>
    </lineage>
</organism>
<reference evidence="2" key="1">
    <citation type="submission" date="2011-01" db="EMBL/GenBank/DDBJ databases">
        <title>The Genome Sequence of Nematocida parisii strain ERTm3.</title>
        <authorList>
            <consortium name="The Broad Institute Genome Sequencing Platform"/>
            <consortium name="The Broad Institute Genome Sequencing Center for Infectious Disease"/>
            <person name="Cuomo C."/>
            <person name="Troemel E."/>
            <person name="Young S.K."/>
            <person name="Zeng Q."/>
            <person name="Gargeya S."/>
            <person name="Fitzgerald M."/>
            <person name="Haas B."/>
            <person name="Abouelleil A."/>
            <person name="Alvarado L."/>
            <person name="Arachchi H.M."/>
            <person name="Berlin A."/>
            <person name="Chapman S.B."/>
            <person name="Gearin G."/>
            <person name="Goldberg J."/>
            <person name="Griggs A."/>
            <person name="Gujja S."/>
            <person name="Hansen M."/>
            <person name="Heiman D."/>
            <person name="Howarth C."/>
            <person name="Larimer J."/>
            <person name="Lui A."/>
            <person name="MacDonald P.J.P."/>
            <person name="McCowen C."/>
            <person name="Montmayeur A."/>
            <person name="Murphy C."/>
            <person name="Neiman D."/>
            <person name="Pearson M."/>
            <person name="Priest M."/>
            <person name="Roberts A."/>
            <person name="Saif S."/>
            <person name="Shea T."/>
            <person name="Sisk P."/>
            <person name="Stolte C."/>
            <person name="Sykes S."/>
            <person name="Wortman J."/>
            <person name="Nusbaum C."/>
            <person name="Birren B."/>
        </authorList>
    </citation>
    <scope>NUCLEOTIDE SEQUENCE</scope>
    <source>
        <strain evidence="2">ERTm3</strain>
    </source>
</reference>
<keyword evidence="3" id="KW-1185">Reference proteome</keyword>
<feature type="compositionally biased region" description="Basic and acidic residues" evidence="1">
    <location>
        <begin position="90"/>
        <end position="119"/>
    </location>
</feature>